<keyword evidence="1" id="KW-0812">Transmembrane</keyword>
<dbReference type="EMBL" id="BORC01000006">
    <property type="protein sequence ID" value="GIN63478.1"/>
    <property type="molecule type" value="Genomic_DNA"/>
</dbReference>
<sequence length="53" mass="6193">MFSLTVDSILFRSGVVKKNFSIPYLNVIIHVFMVLMSTVYERLIYNGVEKENH</sequence>
<proteinExistence type="predicted"/>
<name>A0A919WK16_9BACI</name>
<feature type="transmembrane region" description="Helical" evidence="1">
    <location>
        <begin position="20"/>
        <end position="40"/>
    </location>
</feature>
<evidence type="ECO:0000313" key="3">
    <source>
        <dbReference type="Proteomes" id="UP000682111"/>
    </source>
</evidence>
<organism evidence="2 3">
    <name type="scientific">Robertmurraya siralis</name>
    <dbReference type="NCBI Taxonomy" id="77777"/>
    <lineage>
        <taxon>Bacteria</taxon>
        <taxon>Bacillati</taxon>
        <taxon>Bacillota</taxon>
        <taxon>Bacilli</taxon>
        <taxon>Bacillales</taxon>
        <taxon>Bacillaceae</taxon>
        <taxon>Robertmurraya</taxon>
    </lineage>
</organism>
<comment type="caution">
    <text evidence="2">The sequence shown here is derived from an EMBL/GenBank/DDBJ whole genome shotgun (WGS) entry which is preliminary data.</text>
</comment>
<dbReference type="Proteomes" id="UP000682111">
    <property type="component" value="Unassembled WGS sequence"/>
</dbReference>
<reference evidence="2" key="1">
    <citation type="submission" date="2021-03" db="EMBL/GenBank/DDBJ databases">
        <title>Antimicrobial resistance genes in bacteria isolated from Japanese honey, and their potential for conferring macrolide and lincosamide resistance in the American foulbrood pathogen Paenibacillus larvae.</title>
        <authorList>
            <person name="Okamoto M."/>
            <person name="Kumagai M."/>
            <person name="Kanamori H."/>
            <person name="Takamatsu D."/>
        </authorList>
    </citation>
    <scope>NUCLEOTIDE SEQUENCE</scope>
    <source>
        <strain evidence="2">J27TS8</strain>
    </source>
</reference>
<gene>
    <name evidence="2" type="ORF">J27TS8_34710</name>
</gene>
<keyword evidence="1" id="KW-1133">Transmembrane helix</keyword>
<evidence type="ECO:0000313" key="2">
    <source>
        <dbReference type="EMBL" id="GIN63478.1"/>
    </source>
</evidence>
<evidence type="ECO:0000256" key="1">
    <source>
        <dbReference type="SAM" id="Phobius"/>
    </source>
</evidence>
<keyword evidence="3" id="KW-1185">Reference proteome</keyword>
<dbReference type="AlphaFoldDB" id="A0A919WK16"/>
<keyword evidence="1" id="KW-0472">Membrane</keyword>
<protein>
    <submittedName>
        <fullName evidence="2">Uncharacterized protein</fullName>
    </submittedName>
</protein>
<accession>A0A919WK16</accession>